<dbReference type="HOGENOM" id="CLU_1449917_0_0_1"/>
<dbReference type="Proteomes" id="UP000059680">
    <property type="component" value="Chromosome 4"/>
</dbReference>
<gene>
    <name evidence="2" type="ordered locus">Os04g0680700</name>
    <name evidence="2" type="ORF">OSNPB_040680700</name>
</gene>
<reference evidence="3" key="2">
    <citation type="journal article" date="2005" name="Nature">
        <title>The map-based sequence of the rice genome.</title>
        <authorList>
            <consortium name="International rice genome sequencing project (IRGSP)"/>
            <person name="Matsumoto T."/>
            <person name="Wu J."/>
            <person name="Kanamori H."/>
            <person name="Katayose Y."/>
            <person name="Fujisawa M."/>
            <person name="Namiki N."/>
            <person name="Mizuno H."/>
            <person name="Yamamoto K."/>
            <person name="Antonio B.A."/>
            <person name="Baba T."/>
            <person name="Sakata K."/>
            <person name="Nagamura Y."/>
            <person name="Aoki H."/>
            <person name="Arikawa K."/>
            <person name="Arita K."/>
            <person name="Bito T."/>
            <person name="Chiden Y."/>
            <person name="Fujitsuka N."/>
            <person name="Fukunaka R."/>
            <person name="Hamada M."/>
            <person name="Harada C."/>
            <person name="Hayashi A."/>
            <person name="Hijishita S."/>
            <person name="Honda M."/>
            <person name="Hosokawa S."/>
            <person name="Ichikawa Y."/>
            <person name="Idonuma A."/>
            <person name="Iijima M."/>
            <person name="Ikeda M."/>
            <person name="Ikeno M."/>
            <person name="Ito K."/>
            <person name="Ito S."/>
            <person name="Ito T."/>
            <person name="Ito Y."/>
            <person name="Ito Y."/>
            <person name="Iwabuchi A."/>
            <person name="Kamiya K."/>
            <person name="Karasawa W."/>
            <person name="Kurita K."/>
            <person name="Katagiri S."/>
            <person name="Kikuta A."/>
            <person name="Kobayashi H."/>
            <person name="Kobayashi N."/>
            <person name="Machita K."/>
            <person name="Maehara T."/>
            <person name="Masukawa M."/>
            <person name="Mizubayashi T."/>
            <person name="Mukai Y."/>
            <person name="Nagasaki H."/>
            <person name="Nagata Y."/>
            <person name="Naito S."/>
            <person name="Nakashima M."/>
            <person name="Nakama Y."/>
            <person name="Nakamichi Y."/>
            <person name="Nakamura M."/>
            <person name="Meguro A."/>
            <person name="Negishi M."/>
            <person name="Ohta I."/>
            <person name="Ohta T."/>
            <person name="Okamoto M."/>
            <person name="Ono N."/>
            <person name="Saji S."/>
            <person name="Sakaguchi M."/>
            <person name="Sakai K."/>
            <person name="Shibata M."/>
            <person name="Shimokawa T."/>
            <person name="Song J."/>
            <person name="Takazaki Y."/>
            <person name="Terasawa K."/>
            <person name="Tsugane M."/>
            <person name="Tsuji K."/>
            <person name="Ueda S."/>
            <person name="Waki K."/>
            <person name="Yamagata H."/>
            <person name="Yamamoto M."/>
            <person name="Yamamoto S."/>
            <person name="Yamane H."/>
            <person name="Yoshiki S."/>
            <person name="Yoshihara R."/>
            <person name="Yukawa K."/>
            <person name="Zhong H."/>
            <person name="Yano M."/>
            <person name="Yuan Q."/>
            <person name="Ouyang S."/>
            <person name="Liu J."/>
            <person name="Jones K.M."/>
            <person name="Gansberger K."/>
            <person name="Moffat K."/>
            <person name="Hill J."/>
            <person name="Bera J."/>
            <person name="Fadrosh D."/>
            <person name="Jin S."/>
            <person name="Johri S."/>
            <person name="Kim M."/>
            <person name="Overton L."/>
            <person name="Reardon M."/>
            <person name="Tsitrin T."/>
            <person name="Vuong H."/>
            <person name="Weaver B."/>
            <person name="Ciecko A."/>
            <person name="Tallon L."/>
            <person name="Jackson J."/>
            <person name="Pai G."/>
            <person name="Aken S.V."/>
            <person name="Utterback T."/>
            <person name="Reidmuller S."/>
            <person name="Feldblyum T."/>
            <person name="Hsiao J."/>
            <person name="Zismann V."/>
            <person name="Iobst S."/>
            <person name="de Vazeille A.R."/>
            <person name="Buell C.R."/>
            <person name="Ying K."/>
            <person name="Li Y."/>
            <person name="Lu T."/>
            <person name="Huang Y."/>
            <person name="Zhao Q."/>
            <person name="Feng Q."/>
            <person name="Zhang L."/>
            <person name="Zhu J."/>
            <person name="Weng Q."/>
            <person name="Mu J."/>
            <person name="Lu Y."/>
            <person name="Fan D."/>
            <person name="Liu Y."/>
            <person name="Guan J."/>
            <person name="Zhang Y."/>
            <person name="Yu S."/>
            <person name="Liu X."/>
            <person name="Zhang Y."/>
            <person name="Hong G."/>
            <person name="Han B."/>
            <person name="Choisne N."/>
            <person name="Demange N."/>
            <person name="Orjeda G."/>
            <person name="Samain S."/>
            <person name="Cattolico L."/>
            <person name="Pelletier E."/>
            <person name="Couloux A."/>
            <person name="Segurens B."/>
            <person name="Wincker P."/>
            <person name="D'Hont A."/>
            <person name="Scarpelli C."/>
            <person name="Weissenbach J."/>
            <person name="Salanoubat M."/>
            <person name="Quetier F."/>
            <person name="Yu Y."/>
            <person name="Kim H.R."/>
            <person name="Rambo T."/>
            <person name="Currie J."/>
            <person name="Collura K."/>
            <person name="Luo M."/>
            <person name="Yang T."/>
            <person name="Ammiraju J.S.S."/>
            <person name="Engler F."/>
            <person name="Soderlund C."/>
            <person name="Wing R.A."/>
            <person name="Palmer L.E."/>
            <person name="de la Bastide M."/>
            <person name="Spiegel L."/>
            <person name="Nascimento L."/>
            <person name="Zutavern T."/>
            <person name="O'Shaughnessy A."/>
            <person name="Dike S."/>
            <person name="Dedhia N."/>
            <person name="Preston R."/>
            <person name="Balija V."/>
            <person name="McCombie W.R."/>
            <person name="Chow T."/>
            <person name="Chen H."/>
            <person name="Chung M."/>
            <person name="Chen C."/>
            <person name="Shaw J."/>
            <person name="Wu H."/>
            <person name="Hsiao K."/>
            <person name="Chao Y."/>
            <person name="Chu M."/>
            <person name="Cheng C."/>
            <person name="Hour A."/>
            <person name="Lee P."/>
            <person name="Lin S."/>
            <person name="Lin Y."/>
            <person name="Liou J."/>
            <person name="Liu S."/>
            <person name="Hsing Y."/>
            <person name="Raghuvanshi S."/>
            <person name="Mohanty A."/>
            <person name="Bharti A.K."/>
            <person name="Gaur A."/>
            <person name="Gupta V."/>
            <person name="Kumar D."/>
            <person name="Ravi V."/>
            <person name="Vij S."/>
            <person name="Kapur A."/>
            <person name="Khurana P."/>
            <person name="Khurana P."/>
            <person name="Khurana J.P."/>
            <person name="Tyagi A.K."/>
            <person name="Gaikwad K."/>
            <person name="Singh A."/>
            <person name="Dalal V."/>
            <person name="Srivastava S."/>
            <person name="Dixit A."/>
            <person name="Pal A.K."/>
            <person name="Ghazi I.A."/>
            <person name="Yadav M."/>
            <person name="Pandit A."/>
            <person name="Bhargava A."/>
            <person name="Sureshbabu K."/>
            <person name="Batra K."/>
            <person name="Sharma T.R."/>
            <person name="Mohapatra T."/>
            <person name="Singh N.K."/>
            <person name="Messing J."/>
            <person name="Nelson A.B."/>
            <person name="Fuks G."/>
            <person name="Kavchok S."/>
            <person name="Keizer G."/>
            <person name="Linton E."/>
            <person name="Llaca V."/>
            <person name="Song R."/>
            <person name="Tanyolac B."/>
            <person name="Young S."/>
            <person name="Ho-Il K."/>
            <person name="Hahn J.H."/>
            <person name="Sangsakoo G."/>
            <person name="Vanavichit A."/>
            <person name="de Mattos Luiz.A.T."/>
            <person name="Zimmer P.D."/>
            <person name="Malone G."/>
            <person name="Dellagostin O."/>
            <person name="de Oliveira A.C."/>
            <person name="Bevan M."/>
            <person name="Bancroft I."/>
            <person name="Minx P."/>
            <person name="Cordum H."/>
            <person name="Wilson R."/>
            <person name="Cheng Z."/>
            <person name="Jin W."/>
            <person name="Jiang J."/>
            <person name="Leong S.A."/>
            <person name="Iwama H."/>
            <person name="Gojobori T."/>
            <person name="Itoh T."/>
            <person name="Niimura Y."/>
            <person name="Fujii Y."/>
            <person name="Habara T."/>
            <person name="Sakai H."/>
            <person name="Sato Y."/>
            <person name="Wilson G."/>
            <person name="Kumar K."/>
            <person name="McCouch S."/>
            <person name="Juretic N."/>
            <person name="Hoen D."/>
            <person name="Wright S."/>
            <person name="Bruskiewich R."/>
            <person name="Bureau T."/>
            <person name="Miyao A."/>
            <person name="Hirochika H."/>
            <person name="Nishikawa T."/>
            <person name="Kadowaki K."/>
            <person name="Sugiura M."/>
            <person name="Burr B."/>
            <person name="Sasaki T."/>
        </authorList>
    </citation>
    <scope>NUCLEOTIDE SEQUENCE [LARGE SCALE GENOMIC DNA]</scope>
    <source>
        <strain evidence="3">cv. Nipponbare</strain>
    </source>
</reference>
<dbReference type="EMBL" id="AK107890">
    <property type="protein sequence ID" value="BAG98192.1"/>
    <property type="molecule type" value="mRNA"/>
</dbReference>
<reference evidence="1" key="1">
    <citation type="journal article" date="2003" name="Science">
        <title>Collection, Mapping, and Annotation of Over 28,000 cDNA Clones from japonica Rice.</title>
        <authorList>
            <person name="Kikuchi S."/>
            <person name="Satoh K."/>
            <person name="Nagata T."/>
            <person name="Kawagashira N."/>
            <person name="Doi K."/>
            <person name="Kishimoto N."/>
            <person name="Yazaki J."/>
            <person name="Ishikawa M."/>
            <person name="Yamada H."/>
            <person name="Ooka H."/>
            <person name="Hotta I."/>
            <person name="Kojima K."/>
            <person name="Namiki T."/>
            <person name="Ohneda E."/>
            <person name="Yahagi W."/>
            <person name="Suzuki K."/>
            <person name="Li C."/>
            <person name="Ohtsuki K."/>
            <person name="Shishiki T."/>
            <person name="Otomo Y."/>
            <person name="Murakami K."/>
            <person name="Iida Y."/>
            <person name="Sugano S."/>
            <person name="Fujimura T."/>
            <person name="Suzuki Y."/>
            <person name="Tsunoda Y."/>
            <person name="Kurosaki T."/>
            <person name="Kodama T."/>
            <person name="Masuda H."/>
            <person name="Kobayashi M."/>
            <person name="Xie Q."/>
            <person name="Lu M."/>
            <person name="Narikawa R."/>
            <person name="Sugiyama A."/>
            <person name="Mizuno K."/>
            <person name="Yokomizo S."/>
            <person name="Niikura J."/>
            <person name="Ikeda R."/>
            <person name="Ishibiki J."/>
            <person name="Kawamata M."/>
            <person name="Yoshimura A."/>
            <person name="Miura J."/>
            <person name="Kusumegi T."/>
            <person name="Oka M."/>
            <person name="Ryu R."/>
            <person name="Ueda M."/>
            <person name="Matsubara K."/>
            <person name="Kawai J."/>
            <person name="Carninci P."/>
            <person name="Adachi J."/>
            <person name="Aizawa K."/>
            <person name="Arakawa T."/>
            <person name="Fukuda S."/>
            <person name="Hara A."/>
            <person name="Hashidume W."/>
            <person name="Hayatsu N."/>
            <person name="Imotani K."/>
            <person name="Ishii Y."/>
            <person name="Itoh M."/>
            <person name="Kagawa I."/>
            <person name="Kondo S."/>
            <person name="Konno H."/>
            <person name="Miyazaki A."/>
            <person name="Osato N."/>
            <person name="Ota Y."/>
            <person name="Saito R."/>
            <person name="Sasaki D."/>
            <person name="Sato K."/>
            <person name="Shibata K."/>
            <person name="Shinagawa A."/>
            <person name="Shiraki T."/>
            <person name="Yoshino M."/>
            <person name="Hayashizaki Y."/>
        </authorList>
    </citation>
    <scope>NUCLEOTIDE SEQUENCE</scope>
</reference>
<sequence length="187" mass="18875">MAAAAAAAAAKPNLLLPVSVAIPSSRVSLPTGLVCSARSPPPRLRAAAAAAAASQALTSPVAAETPEAKQMRVETEAALEWGGVCARLAGFASTAAGRAACGEGRVPVGRSREESERLLEQTAAAALLPAPLDFGGVEDVSAAIAAAAGARLLAVREICGVGRSIRAARRVFDQLKTLSEETPDGRR</sequence>
<evidence type="ECO:0000313" key="3">
    <source>
        <dbReference type="Proteomes" id="UP000059680"/>
    </source>
</evidence>
<dbReference type="InterPro" id="IPR045076">
    <property type="entry name" value="MutS"/>
</dbReference>
<keyword evidence="3" id="KW-1185">Reference proteome</keyword>
<name>B7F0P5_ORYSJ</name>
<dbReference type="GO" id="GO:0004519">
    <property type="term" value="F:endonuclease activity"/>
    <property type="evidence" value="ECO:0007669"/>
    <property type="project" value="UniProtKB-KW"/>
</dbReference>
<dbReference type="GO" id="GO:0140664">
    <property type="term" value="F:ATP-dependent DNA damage sensor activity"/>
    <property type="evidence" value="ECO:0007669"/>
    <property type="project" value="InterPro"/>
</dbReference>
<dbReference type="EMBL" id="AP014960">
    <property type="protein sequence ID" value="BAS91670.1"/>
    <property type="molecule type" value="Genomic_DNA"/>
</dbReference>
<evidence type="ECO:0007829" key="4">
    <source>
        <dbReference type="PeptideAtlas" id="B7F0P5"/>
    </source>
</evidence>
<dbReference type="PANTHER" id="PTHR48466:SF1">
    <property type="entry name" value="SMR DOMAIN-CONTAINING PROTEIN"/>
    <property type="match status" value="1"/>
</dbReference>
<evidence type="ECO:0000313" key="1">
    <source>
        <dbReference type="EMBL" id="BAG98192.1"/>
    </source>
</evidence>
<accession>B7F0P5</accession>
<dbReference type="GO" id="GO:0006298">
    <property type="term" value="P:mismatch repair"/>
    <property type="evidence" value="ECO:0007669"/>
    <property type="project" value="InterPro"/>
</dbReference>
<organism evidence="1">
    <name type="scientific">Oryza sativa subsp. japonica</name>
    <name type="common">Rice</name>
    <dbReference type="NCBI Taxonomy" id="39947"/>
    <lineage>
        <taxon>Eukaryota</taxon>
        <taxon>Viridiplantae</taxon>
        <taxon>Streptophyta</taxon>
        <taxon>Embryophyta</taxon>
        <taxon>Tracheophyta</taxon>
        <taxon>Spermatophyta</taxon>
        <taxon>Magnoliopsida</taxon>
        <taxon>Liliopsida</taxon>
        <taxon>Poales</taxon>
        <taxon>Poaceae</taxon>
        <taxon>BOP clade</taxon>
        <taxon>Oryzoideae</taxon>
        <taxon>Oryzeae</taxon>
        <taxon>Oryzinae</taxon>
        <taxon>Oryza</taxon>
        <taxon>Oryza sativa</taxon>
    </lineage>
</organism>
<protein>
    <submittedName>
        <fullName evidence="2">Os04g0680700 protein</fullName>
    </submittedName>
    <submittedName>
        <fullName evidence="1">cDNA clone:002-134-E06, full insert sequence</fullName>
    </submittedName>
</protein>
<reference evidence="2" key="3">
    <citation type="journal article" date="2013" name="Plant Cell Physiol.">
        <title>Rice Annotation Project Database (RAP-DB): an integrative and interactive database for rice genomics.</title>
        <authorList>
            <person name="Sakai H."/>
            <person name="Lee S.S."/>
            <person name="Tanaka T."/>
            <person name="Numa H."/>
            <person name="Kim J."/>
            <person name="Kawahara Y."/>
            <person name="Wakimoto H."/>
            <person name="Yang C.C."/>
            <person name="Iwamoto M."/>
            <person name="Abe T."/>
            <person name="Yamada Y."/>
            <person name="Muto A."/>
            <person name="Inokuchi H."/>
            <person name="Ikemura T."/>
            <person name="Matsumoto T."/>
            <person name="Sasaki T."/>
            <person name="Itoh T."/>
        </authorList>
    </citation>
    <scope>NUCLEOTIDE SEQUENCE</scope>
</reference>
<dbReference type="PANTHER" id="PTHR48466">
    <property type="entry name" value="OS10G0509000 PROTEIN-RELATED"/>
    <property type="match status" value="1"/>
</dbReference>
<evidence type="ECO:0000313" key="2">
    <source>
        <dbReference type="EMBL" id="BAS91670.1"/>
    </source>
</evidence>
<dbReference type="AlphaFoldDB" id="B7F0P5"/>
<reference evidence="2" key="5">
    <citation type="submission" date="2015-10" db="EMBL/GenBank/DDBJ databases">
        <authorList>
            <person name="Sakai H."/>
            <person name="Kawahara Y."/>
            <person name="Matsumoto T."/>
            <person name="Buell C.R."/>
            <person name="Itoh T."/>
        </authorList>
    </citation>
    <scope>NUCLEOTIDE SEQUENCE</scope>
</reference>
<dbReference type="Gramene" id="Os04t0680700-02">
    <property type="protein sequence ID" value="Os04t0680700-02"/>
    <property type="gene ID" value="Os04g0680700"/>
</dbReference>
<dbReference type="ExpressionAtlas" id="B7F0P5">
    <property type="expression patterns" value="baseline and differential"/>
</dbReference>
<keyword evidence="4" id="KW-1267">Proteomics identification</keyword>
<dbReference type="GO" id="GO:0005524">
    <property type="term" value="F:ATP binding"/>
    <property type="evidence" value="ECO:0007669"/>
    <property type="project" value="InterPro"/>
</dbReference>
<reference evidence="2 3" key="4">
    <citation type="journal article" date="2013" name="Rice">
        <title>Improvement of the Oryza sativa Nipponbare reference genome using next generation sequence and optical map data.</title>
        <authorList>
            <person name="Kawahara Y."/>
            <person name="de la Bastide M."/>
            <person name="Hamilton J.P."/>
            <person name="Kanamori H."/>
            <person name="McCombie W.R."/>
            <person name="Ouyang S."/>
            <person name="Schwartz D.C."/>
            <person name="Tanaka T."/>
            <person name="Wu J."/>
            <person name="Zhou S."/>
            <person name="Childs K.L."/>
            <person name="Davidson R.M."/>
            <person name="Lin H."/>
            <person name="Quesada-Ocampo L."/>
            <person name="Vaillancourt B."/>
            <person name="Sakai H."/>
            <person name="Lee S.S."/>
            <person name="Kim J."/>
            <person name="Numa H."/>
            <person name="Itoh T."/>
            <person name="Buell C.R."/>
            <person name="Matsumoto T."/>
        </authorList>
    </citation>
    <scope>NUCLEOTIDE SEQUENCE [LARGE SCALE GENOMIC DNA]</scope>
    <source>
        <strain evidence="3">cv. Nipponbare</strain>
    </source>
</reference>
<proteinExistence type="evidence at protein level"/>
<dbReference type="GO" id="GO:0030983">
    <property type="term" value="F:mismatched DNA binding"/>
    <property type="evidence" value="ECO:0007669"/>
    <property type="project" value="InterPro"/>
</dbReference>